<dbReference type="Gene3D" id="3.40.50.1110">
    <property type="entry name" value="SGNH hydrolase"/>
    <property type="match status" value="1"/>
</dbReference>
<evidence type="ECO:0000259" key="2">
    <source>
        <dbReference type="Pfam" id="PF18962"/>
    </source>
</evidence>
<dbReference type="InterPro" id="IPR036514">
    <property type="entry name" value="SGNH_hydro_sf"/>
</dbReference>
<keyword evidence="1" id="KW-0732">Signal</keyword>
<dbReference type="RefSeq" id="WP_305009833.1">
    <property type="nucleotide sequence ID" value="NZ_JAUQSX010000001.1"/>
</dbReference>
<feature type="chain" id="PRO_5046627684" evidence="1">
    <location>
        <begin position="30"/>
        <end position="740"/>
    </location>
</feature>
<keyword evidence="4" id="KW-1185">Reference proteome</keyword>
<dbReference type="EMBL" id="JAUQSX010000001">
    <property type="protein sequence ID" value="MDO7845156.1"/>
    <property type="molecule type" value="Genomic_DNA"/>
</dbReference>
<comment type="caution">
    <text evidence="3">The sequence shown here is derived from an EMBL/GenBank/DDBJ whole genome shotgun (WGS) entry which is preliminary data.</text>
</comment>
<feature type="domain" description="Secretion system C-terminal sorting" evidence="2">
    <location>
        <begin position="664"/>
        <end position="734"/>
    </location>
</feature>
<dbReference type="NCBIfam" id="TIGR04183">
    <property type="entry name" value="Por_Secre_tail"/>
    <property type="match status" value="1"/>
</dbReference>
<dbReference type="Proteomes" id="UP001167796">
    <property type="component" value="Unassembled WGS sequence"/>
</dbReference>
<organism evidence="3 4">
    <name type="scientific">Hymenobacter mellowenesis</name>
    <dbReference type="NCBI Taxonomy" id="3063995"/>
    <lineage>
        <taxon>Bacteria</taxon>
        <taxon>Pseudomonadati</taxon>
        <taxon>Bacteroidota</taxon>
        <taxon>Cytophagia</taxon>
        <taxon>Cytophagales</taxon>
        <taxon>Hymenobacteraceae</taxon>
        <taxon>Hymenobacter</taxon>
    </lineage>
</organism>
<accession>A0ABT9A5Q7</accession>
<sequence length="740" mass="76874">MLTSFTPRGAWRLLGLAVAALGLTTTAHAQTRVLFVGNSFTHGQYTPVLYYNSGAVTDLNYNLPAGDPRAHDAGMTPAFGGVPGIFKKFTVQAGLNYNVQTEAVSGKSLQFHYTSALSVIAQPGWDKVVLQEQSTRPVPNARGGNRALFYSYADLLEQAIHTASPAAQVYLYETWGRPDFTYPTGQPYTGFPIDTMTADLHKGYYQEFASNRRFAAVASVGDAWLRAITNGVATRNPYSPDPTKVNLWNVDYVHPSITGSYLSALVLFYQLTNVDPRTLGATEQAAADLGITPTQAVALQQVAYQQVSSPTNATAFTPGNIATVRVGDGSATLTTAATPEFVDEYTLSGTLVRSIALPTADNGTVRAFTNSGTATSDNITRTADGRYLLLTGYNAVPGTAGIVTSTNSGTTNNRLVARISADGSVDTNTRINDAFSGSNIRTAVSTDGSAFYVSGGNSGIRYVPFGNTGTTTALSGGTVVNFRILGIADGNLYATSAANSNYGLNQIGTGLPTTAGAAVTLLPGFPTASGPSPYGFYFADPSSTVPGLDVVYVTDDASTGGIQKWSLVGSTWTLNGTIGGSSTALLRGLTGQRVGTAVQLIASGGGGLYSVTDQAGYNAAPSTTTLPAPFVPLAANTSFRGVAFAPVATALATTKSAVAPEVAVYPNPATDQFTVQLGGLAGPAGTVRATLLNMLGQVVAEQIGTGSSFTFGLADVANGVYMLRLQTAAGVSSRRVEVRR</sequence>
<reference evidence="3" key="1">
    <citation type="submission" date="2023-07" db="EMBL/GenBank/DDBJ databases">
        <authorList>
            <person name="Kim M.K."/>
        </authorList>
    </citation>
    <scope>NUCLEOTIDE SEQUENCE</scope>
    <source>
        <strain evidence="3">M29</strain>
    </source>
</reference>
<evidence type="ECO:0000313" key="4">
    <source>
        <dbReference type="Proteomes" id="UP001167796"/>
    </source>
</evidence>
<feature type="signal peptide" evidence="1">
    <location>
        <begin position="1"/>
        <end position="29"/>
    </location>
</feature>
<dbReference type="Pfam" id="PF18962">
    <property type="entry name" value="Por_Secre_tail"/>
    <property type="match status" value="1"/>
</dbReference>
<proteinExistence type="predicted"/>
<dbReference type="InterPro" id="IPR026444">
    <property type="entry name" value="Secre_tail"/>
</dbReference>
<name>A0ABT9A5Q7_9BACT</name>
<evidence type="ECO:0000313" key="3">
    <source>
        <dbReference type="EMBL" id="MDO7845156.1"/>
    </source>
</evidence>
<evidence type="ECO:0000256" key="1">
    <source>
        <dbReference type="SAM" id="SignalP"/>
    </source>
</evidence>
<gene>
    <name evidence="3" type="ORF">Q5H92_02220</name>
</gene>
<protein>
    <submittedName>
        <fullName evidence="3">T9SS type A sorting domain-containing protein</fullName>
    </submittedName>
</protein>